<gene>
    <name evidence="2" type="ORF">BT96DRAFT_1025158</name>
</gene>
<evidence type="ECO:0000256" key="1">
    <source>
        <dbReference type="SAM" id="MobiDB-lite"/>
    </source>
</evidence>
<keyword evidence="3" id="KW-1185">Reference proteome</keyword>
<dbReference type="EMBL" id="ML769710">
    <property type="protein sequence ID" value="KAE9389136.1"/>
    <property type="molecule type" value="Genomic_DNA"/>
</dbReference>
<organism evidence="2 3">
    <name type="scientific">Gymnopus androsaceus JB14</name>
    <dbReference type="NCBI Taxonomy" id="1447944"/>
    <lineage>
        <taxon>Eukaryota</taxon>
        <taxon>Fungi</taxon>
        <taxon>Dikarya</taxon>
        <taxon>Basidiomycota</taxon>
        <taxon>Agaricomycotina</taxon>
        <taxon>Agaricomycetes</taxon>
        <taxon>Agaricomycetidae</taxon>
        <taxon>Agaricales</taxon>
        <taxon>Marasmiineae</taxon>
        <taxon>Omphalotaceae</taxon>
        <taxon>Gymnopus</taxon>
    </lineage>
</organism>
<accession>A0A6A4GUL2</accession>
<proteinExistence type="predicted"/>
<reference evidence="2" key="1">
    <citation type="journal article" date="2019" name="Environ. Microbiol.">
        <title>Fungal ecological strategies reflected in gene transcription - a case study of two litter decomposers.</title>
        <authorList>
            <person name="Barbi F."/>
            <person name="Kohler A."/>
            <person name="Barry K."/>
            <person name="Baskaran P."/>
            <person name="Daum C."/>
            <person name="Fauchery L."/>
            <person name="Ihrmark K."/>
            <person name="Kuo A."/>
            <person name="LaButti K."/>
            <person name="Lipzen A."/>
            <person name="Morin E."/>
            <person name="Grigoriev I.V."/>
            <person name="Henrissat B."/>
            <person name="Lindahl B."/>
            <person name="Martin F."/>
        </authorList>
    </citation>
    <scope>NUCLEOTIDE SEQUENCE</scope>
    <source>
        <strain evidence="2">JB14</strain>
    </source>
</reference>
<protein>
    <submittedName>
        <fullName evidence="2">Uncharacterized protein</fullName>
    </submittedName>
</protein>
<dbReference type="Proteomes" id="UP000799118">
    <property type="component" value="Unassembled WGS sequence"/>
</dbReference>
<dbReference type="AlphaFoldDB" id="A0A6A4GUL2"/>
<evidence type="ECO:0000313" key="3">
    <source>
        <dbReference type="Proteomes" id="UP000799118"/>
    </source>
</evidence>
<feature type="region of interest" description="Disordered" evidence="1">
    <location>
        <begin position="1"/>
        <end position="20"/>
    </location>
</feature>
<name>A0A6A4GUL2_9AGAR</name>
<evidence type="ECO:0000313" key="2">
    <source>
        <dbReference type="EMBL" id="KAE9389136.1"/>
    </source>
</evidence>
<sequence length="82" mass="9423">MSSTPTFPRRFPLDQPPPYRGTMVKGKKTPLYGLAWVCSPQDLSRNLGDISTGNDEYRDVIRKNWKGPHRRVVFYIVLANSQ</sequence>
<dbReference type="OrthoDB" id="2989856at2759"/>